<evidence type="ECO:0000313" key="1">
    <source>
        <dbReference type="EMBL" id="RQH00851.1"/>
    </source>
</evidence>
<comment type="caution">
    <text evidence="1">The sequence shown here is derived from an EMBL/GenBank/DDBJ whole genome shotgun (WGS) entry which is preliminary data.</text>
</comment>
<accession>A0A3N6MSQ2</accession>
<keyword evidence="2" id="KW-1185">Reference proteome</keyword>
<reference evidence="1 2" key="1">
    <citation type="submission" date="2018-10" db="EMBL/GenBank/DDBJ databases">
        <title>Natrarchaeobius chitinivorans gen. nov., sp. nov., and Natrarchaeobius haloalkaliphilus sp. nov., alkaliphilic, chitin-utilizing haloarchaea from hypersaline alkaline lakes.</title>
        <authorList>
            <person name="Sorokin D.Y."/>
            <person name="Elcheninov A.G."/>
            <person name="Kostrikina N.A."/>
            <person name="Bale N.J."/>
            <person name="Sinninghe Damste J.S."/>
            <person name="Khijniak T.V."/>
            <person name="Kublanov I.V."/>
            <person name="Toshchakov S.V."/>
        </authorList>
    </citation>
    <scope>NUCLEOTIDE SEQUENCE [LARGE SCALE GENOMIC DNA]</scope>
    <source>
        <strain evidence="1 2">AArcht7</strain>
    </source>
</reference>
<evidence type="ECO:0000313" key="2">
    <source>
        <dbReference type="Proteomes" id="UP000281431"/>
    </source>
</evidence>
<dbReference type="PROSITE" id="PS51257">
    <property type="entry name" value="PROKAR_LIPOPROTEIN"/>
    <property type="match status" value="1"/>
</dbReference>
<organism evidence="1 2">
    <name type="scientific">Natrarchaeobius chitinivorans</name>
    <dbReference type="NCBI Taxonomy" id="1679083"/>
    <lineage>
        <taxon>Archaea</taxon>
        <taxon>Methanobacteriati</taxon>
        <taxon>Methanobacteriota</taxon>
        <taxon>Stenosarchaea group</taxon>
        <taxon>Halobacteria</taxon>
        <taxon>Halobacteriales</taxon>
        <taxon>Natrialbaceae</taxon>
        <taxon>Natrarchaeobius</taxon>
    </lineage>
</organism>
<proteinExistence type="predicted"/>
<dbReference type="Proteomes" id="UP000281431">
    <property type="component" value="Unassembled WGS sequence"/>
</dbReference>
<dbReference type="AlphaFoldDB" id="A0A3N6MSQ2"/>
<sequence length="320" mass="33501">MQRRQYLVGGCVALAALAGCLDDGGDASGGGRVEDRTGERAFSRTIGGLNNAAIALREADGFDDPESVEFDPDEPRDHLESARDHLETAEAELGDERDADLEELRTYATVLEAAVDVAATVADETLVDDVEAVERALDGDGDRSDAAAVVGERTGELETADGRLDDGKSALSEIDPDRFDDLATVDLADLEAGVSTLANVLRAQTALAAGYDATLEGDERLERGRERADAGAHDEAEAEFSAAKTAFEEATRAFDDGNEDAPGGLAEYLETGRCRSENLHDGARHLAAASAAAADGDVRTARDRRADAESALASADACGD</sequence>
<name>A0A3N6MSQ2_NATCH</name>
<dbReference type="OrthoDB" id="170488at2157"/>
<dbReference type="EMBL" id="REFZ01000005">
    <property type="protein sequence ID" value="RQH00851.1"/>
    <property type="molecule type" value="Genomic_DNA"/>
</dbReference>
<protein>
    <submittedName>
        <fullName evidence="1">Uncharacterized protein</fullName>
    </submittedName>
</protein>
<gene>
    <name evidence="1" type="ORF">EA472_09475</name>
</gene>